<organism evidence="2 3">
    <name type="scientific">Oceanobacillus kapialis</name>
    <dbReference type="NCBI Taxonomy" id="481353"/>
    <lineage>
        <taxon>Bacteria</taxon>
        <taxon>Bacillati</taxon>
        <taxon>Bacillota</taxon>
        <taxon>Bacilli</taxon>
        <taxon>Bacillales</taxon>
        <taxon>Bacillaceae</taxon>
        <taxon>Oceanobacillus</taxon>
    </lineage>
</organism>
<dbReference type="Gene3D" id="2.30.30.240">
    <property type="entry name" value="PRC-barrel domain"/>
    <property type="match status" value="1"/>
</dbReference>
<evidence type="ECO:0000313" key="3">
    <source>
        <dbReference type="Proteomes" id="UP001597451"/>
    </source>
</evidence>
<dbReference type="Proteomes" id="UP001597451">
    <property type="component" value="Unassembled WGS sequence"/>
</dbReference>
<dbReference type="InterPro" id="IPR014238">
    <property type="entry name" value="Spore_YlmC/YmxH"/>
</dbReference>
<keyword evidence="3" id="KW-1185">Reference proteome</keyword>
<dbReference type="PANTHER" id="PTHR40061">
    <property type="entry name" value="SPORULATION PROTEIN YLMC-RELATED"/>
    <property type="match status" value="1"/>
</dbReference>
<protein>
    <submittedName>
        <fullName evidence="2">YlmC/YmxH family sporulation protein</fullName>
    </submittedName>
</protein>
<dbReference type="InterPro" id="IPR011033">
    <property type="entry name" value="PRC_barrel-like_sf"/>
</dbReference>
<comment type="caution">
    <text evidence="2">The sequence shown here is derived from an EMBL/GenBank/DDBJ whole genome shotgun (WGS) entry which is preliminary data.</text>
</comment>
<dbReference type="RefSeq" id="WP_379560996.1">
    <property type="nucleotide sequence ID" value="NZ_CP085256.1"/>
</dbReference>
<gene>
    <name evidence="2" type="ORF">ACFSUN_05845</name>
</gene>
<evidence type="ECO:0000259" key="1">
    <source>
        <dbReference type="Pfam" id="PF05239"/>
    </source>
</evidence>
<feature type="domain" description="PRC-barrel" evidence="1">
    <location>
        <begin position="2"/>
        <end position="77"/>
    </location>
</feature>
<reference evidence="3" key="1">
    <citation type="journal article" date="2019" name="Int. J. Syst. Evol. Microbiol.">
        <title>The Global Catalogue of Microorganisms (GCM) 10K type strain sequencing project: providing services to taxonomists for standard genome sequencing and annotation.</title>
        <authorList>
            <consortium name="The Broad Institute Genomics Platform"/>
            <consortium name="The Broad Institute Genome Sequencing Center for Infectious Disease"/>
            <person name="Wu L."/>
            <person name="Ma J."/>
        </authorList>
    </citation>
    <scope>NUCLEOTIDE SEQUENCE [LARGE SCALE GENOMIC DNA]</scope>
    <source>
        <strain evidence="3">TISTR 1858</strain>
    </source>
</reference>
<sequence>MMKLSELQVKEVIIVDDGKRLGHISDLEIDTNSGKIVAIVLTVKDKKNGFFGKSDELVIQWNQIVRIGSDVILVKNVGQPTLYSGNFITGHNG</sequence>
<dbReference type="NCBIfam" id="TIGR02888">
    <property type="entry name" value="spore_YlmC_YmxH"/>
    <property type="match status" value="1"/>
</dbReference>
<name>A0ABW5PY72_9BACI</name>
<dbReference type="PANTHER" id="PTHR40061:SF1">
    <property type="entry name" value="SPORULATION PROTEIN YLMC-RELATED"/>
    <property type="match status" value="1"/>
</dbReference>
<accession>A0ABW5PY72</accession>
<dbReference type="SUPFAM" id="SSF50346">
    <property type="entry name" value="PRC-barrel domain"/>
    <property type="match status" value="1"/>
</dbReference>
<proteinExistence type="predicted"/>
<dbReference type="Pfam" id="PF05239">
    <property type="entry name" value="PRC"/>
    <property type="match status" value="1"/>
</dbReference>
<evidence type="ECO:0000313" key="2">
    <source>
        <dbReference type="EMBL" id="MFD2628303.1"/>
    </source>
</evidence>
<dbReference type="EMBL" id="JBHUMX010000013">
    <property type="protein sequence ID" value="MFD2628303.1"/>
    <property type="molecule type" value="Genomic_DNA"/>
</dbReference>
<dbReference type="InterPro" id="IPR027275">
    <property type="entry name" value="PRC-brl_dom"/>
</dbReference>